<dbReference type="RefSeq" id="WP_115362149.1">
    <property type="nucleotide sequence ID" value="NZ_QDKL01000002.1"/>
</dbReference>
<keyword evidence="9" id="KW-1185">Reference proteome</keyword>
<gene>
    <name evidence="8" type="primary">lepB</name>
    <name evidence="8" type="ORF">DAY19_10505</name>
</gene>
<evidence type="ECO:0000256" key="5">
    <source>
        <dbReference type="ARBA" id="ARBA00022801"/>
    </source>
</evidence>
<dbReference type="PROSITE" id="PS00760">
    <property type="entry name" value="SPASE_I_2"/>
    <property type="match status" value="1"/>
</dbReference>
<dbReference type="Proteomes" id="UP000443582">
    <property type="component" value="Unassembled WGS sequence"/>
</dbReference>
<feature type="domain" description="Peptidase S26" evidence="7">
    <location>
        <begin position="27"/>
        <end position="231"/>
    </location>
</feature>
<dbReference type="PROSITE" id="PS00761">
    <property type="entry name" value="SPASE_I_3"/>
    <property type="match status" value="1"/>
</dbReference>
<evidence type="ECO:0000256" key="4">
    <source>
        <dbReference type="ARBA" id="ARBA00019232"/>
    </source>
</evidence>
<dbReference type="InterPro" id="IPR019758">
    <property type="entry name" value="Pept_S26A_signal_pept_1_CS"/>
</dbReference>
<accession>A0ABY0IKN2</accession>
<organism evidence="8 9">
    <name type="scientific">Halobacteriovorax vibrionivorans</name>
    <dbReference type="NCBI Taxonomy" id="2152716"/>
    <lineage>
        <taxon>Bacteria</taxon>
        <taxon>Pseudomonadati</taxon>
        <taxon>Bdellovibrionota</taxon>
        <taxon>Bacteriovoracia</taxon>
        <taxon>Bacteriovoracales</taxon>
        <taxon>Halobacteriovoraceae</taxon>
        <taxon>Halobacteriovorax</taxon>
    </lineage>
</organism>
<dbReference type="Gene3D" id="2.10.109.10">
    <property type="entry name" value="Umud Fragment, subunit A"/>
    <property type="match status" value="1"/>
</dbReference>
<comment type="catalytic activity">
    <reaction evidence="1 6">
        <text>Cleavage of hydrophobic, N-terminal signal or leader sequences from secreted and periplasmic proteins.</text>
        <dbReference type="EC" id="3.4.21.89"/>
    </reaction>
</comment>
<dbReference type="SUPFAM" id="SSF51306">
    <property type="entry name" value="LexA/Signal peptidase"/>
    <property type="match status" value="1"/>
</dbReference>
<dbReference type="PRINTS" id="PR00727">
    <property type="entry name" value="LEADERPTASE"/>
</dbReference>
<name>A0ABY0IKN2_9BACT</name>
<dbReference type="InterPro" id="IPR000223">
    <property type="entry name" value="Pept_S26A_signal_pept_1"/>
</dbReference>
<evidence type="ECO:0000256" key="1">
    <source>
        <dbReference type="ARBA" id="ARBA00000677"/>
    </source>
</evidence>
<sequence>MFNKESKVEVEKPAFLSAKWFKDEAWSWIKIILIVFGFRSTFIDHYHIPTGSLLPTNAIGDSIVVNKMSYGFKLPFTEFFNPVYLGGQSLPERGDIIVFEYPINPAILFVKRTIALPGDTVEVYENKLFINGKEVEKEVISGEKEKELRSLYDKEPTLNPEDIKFYYQKIGDKKFTIGENPTFFRHLNQDKVTVPDGHVFVMGDNRDYSSDSRVWGFVPIKNIRGKAFMVWMSLVYPWSDKPFHFRPERIGTSL</sequence>
<dbReference type="PANTHER" id="PTHR43390:SF1">
    <property type="entry name" value="CHLOROPLAST PROCESSING PEPTIDASE"/>
    <property type="match status" value="1"/>
</dbReference>
<keyword evidence="6" id="KW-0645">Protease</keyword>
<evidence type="ECO:0000256" key="6">
    <source>
        <dbReference type="RuleBase" id="RU362042"/>
    </source>
</evidence>
<dbReference type="InterPro" id="IPR036286">
    <property type="entry name" value="LexA/Signal_pep-like_sf"/>
</dbReference>
<dbReference type="EMBL" id="QDKL01000002">
    <property type="protein sequence ID" value="RZF22104.1"/>
    <property type="molecule type" value="Genomic_DNA"/>
</dbReference>
<dbReference type="NCBIfam" id="TIGR02227">
    <property type="entry name" value="sigpep_I_bact"/>
    <property type="match status" value="1"/>
</dbReference>
<dbReference type="PANTHER" id="PTHR43390">
    <property type="entry name" value="SIGNAL PEPTIDASE I"/>
    <property type="match status" value="1"/>
</dbReference>
<dbReference type="InterPro" id="IPR019533">
    <property type="entry name" value="Peptidase_S26"/>
</dbReference>
<dbReference type="Pfam" id="PF10502">
    <property type="entry name" value="Peptidase_S26"/>
    <property type="match status" value="1"/>
</dbReference>
<keyword evidence="5 6" id="KW-0378">Hydrolase</keyword>
<evidence type="ECO:0000259" key="7">
    <source>
        <dbReference type="Pfam" id="PF10502"/>
    </source>
</evidence>
<comment type="similarity">
    <text evidence="2 6">Belongs to the peptidase S26 family.</text>
</comment>
<dbReference type="GO" id="GO:0009003">
    <property type="term" value="F:signal peptidase activity"/>
    <property type="evidence" value="ECO:0007669"/>
    <property type="project" value="UniProtKB-EC"/>
</dbReference>
<evidence type="ECO:0000313" key="8">
    <source>
        <dbReference type="EMBL" id="RZF22104.1"/>
    </source>
</evidence>
<protein>
    <recommendedName>
        <fullName evidence="4 6">Signal peptidase I</fullName>
        <ecNumber evidence="3 6">3.4.21.89</ecNumber>
    </recommendedName>
</protein>
<evidence type="ECO:0000313" key="9">
    <source>
        <dbReference type="Proteomes" id="UP000443582"/>
    </source>
</evidence>
<reference evidence="9" key="1">
    <citation type="journal article" date="2019" name="Int. J. Syst. Evol. Microbiol.">
        <title>Halobacteriovorax valvorus sp. nov., a novel prokaryotic predator isolated from coastal seawater of China.</title>
        <authorList>
            <person name="Chen M.-X."/>
        </authorList>
    </citation>
    <scope>NUCLEOTIDE SEQUENCE [LARGE SCALE GENOMIC DNA]</scope>
    <source>
        <strain evidence="9">BL9</strain>
    </source>
</reference>
<dbReference type="CDD" id="cd06530">
    <property type="entry name" value="S26_SPase_I"/>
    <property type="match status" value="1"/>
</dbReference>
<proteinExistence type="inferred from homology"/>
<evidence type="ECO:0000256" key="2">
    <source>
        <dbReference type="ARBA" id="ARBA00009370"/>
    </source>
</evidence>
<dbReference type="InterPro" id="IPR019757">
    <property type="entry name" value="Pept_S26A_signal_pept_1_Lys-AS"/>
</dbReference>
<evidence type="ECO:0000256" key="3">
    <source>
        <dbReference type="ARBA" id="ARBA00013208"/>
    </source>
</evidence>
<comment type="subcellular location">
    <subcellularLocation>
        <location evidence="6">Membrane</location>
        <topology evidence="6">Single-pass type II membrane protein</topology>
    </subcellularLocation>
</comment>
<dbReference type="EC" id="3.4.21.89" evidence="3 6"/>
<comment type="caution">
    <text evidence="8">The sequence shown here is derived from an EMBL/GenBank/DDBJ whole genome shotgun (WGS) entry which is preliminary data.</text>
</comment>